<gene>
    <name evidence="1" type="ORF">B2M26_07340</name>
</gene>
<reference evidence="1 2" key="1">
    <citation type="submission" date="2017-02" db="EMBL/GenBank/DDBJ databases">
        <title>Draft genome of Acidibacillus ferrooxidans Huett2.</title>
        <authorList>
            <person name="Schopf S."/>
        </authorList>
    </citation>
    <scope>NUCLEOTIDE SEQUENCE [LARGE SCALE GENOMIC DNA]</scope>
    <source>
        <strain evidence="1 2">Huett2</strain>
    </source>
</reference>
<dbReference type="EMBL" id="MWPS01000018">
    <property type="protein sequence ID" value="OPG16297.1"/>
    <property type="molecule type" value="Genomic_DNA"/>
</dbReference>
<evidence type="ECO:0000313" key="1">
    <source>
        <dbReference type="EMBL" id="OPG16297.1"/>
    </source>
</evidence>
<sequence>MIHMAQIYRIKWMHEREGLSQRQIVQQLGLSRNTVAKYLAMDEIPAPLTRKKSYGHRRYGDEIMRVLPILEQWFQDDESAWKKQHHTATRMYERLVKEYDFKGSASNVRRVVARCKQTLKEVFIPLEFQLGHQFQVDWGKADVLFQGKLTRVHLFCVELAAS</sequence>
<proteinExistence type="predicted"/>
<organism evidence="1 2">
    <name type="scientific">Ferroacidibacillus organovorans</name>
    <dbReference type="NCBI Taxonomy" id="1765683"/>
    <lineage>
        <taxon>Bacteria</taxon>
        <taxon>Bacillati</taxon>
        <taxon>Bacillota</taxon>
        <taxon>Bacilli</taxon>
        <taxon>Bacillales</taxon>
        <taxon>Alicyclobacillaceae</taxon>
        <taxon>Ferroacidibacillus</taxon>
    </lineage>
</organism>
<dbReference type="Proteomes" id="UP000190229">
    <property type="component" value="Unassembled WGS sequence"/>
</dbReference>
<dbReference type="InterPro" id="IPR009057">
    <property type="entry name" value="Homeodomain-like_sf"/>
</dbReference>
<keyword evidence="2" id="KW-1185">Reference proteome</keyword>
<evidence type="ECO:0000313" key="2">
    <source>
        <dbReference type="Proteomes" id="UP000190229"/>
    </source>
</evidence>
<dbReference type="AlphaFoldDB" id="A0A1V4ETN4"/>
<dbReference type="RefSeq" id="WP_079290403.1">
    <property type="nucleotide sequence ID" value="NZ_MWPS01000018.1"/>
</dbReference>
<protein>
    <recommendedName>
        <fullName evidence="3">HTH IS21-type domain-containing protein</fullName>
    </recommendedName>
</protein>
<dbReference type="SUPFAM" id="SSF46689">
    <property type="entry name" value="Homeodomain-like"/>
    <property type="match status" value="1"/>
</dbReference>
<comment type="caution">
    <text evidence="1">The sequence shown here is derived from an EMBL/GenBank/DDBJ whole genome shotgun (WGS) entry which is preliminary data.</text>
</comment>
<dbReference type="Gene3D" id="1.10.10.60">
    <property type="entry name" value="Homeodomain-like"/>
    <property type="match status" value="1"/>
</dbReference>
<dbReference type="PANTHER" id="PTHR35004:SF7">
    <property type="entry name" value="INTEGRASE PROTEIN"/>
    <property type="match status" value="1"/>
</dbReference>
<dbReference type="PANTHER" id="PTHR35004">
    <property type="entry name" value="TRANSPOSASE RV3428C-RELATED"/>
    <property type="match status" value="1"/>
</dbReference>
<name>A0A1V4ETN4_9BACL</name>
<evidence type="ECO:0008006" key="3">
    <source>
        <dbReference type="Google" id="ProtNLM"/>
    </source>
</evidence>
<accession>A0A1V4ETN4</accession>